<dbReference type="InterPro" id="IPR003378">
    <property type="entry name" value="Fringe-like_glycosylTrfase"/>
</dbReference>
<evidence type="ECO:0000256" key="5">
    <source>
        <dbReference type="ARBA" id="ARBA00022676"/>
    </source>
</evidence>
<protein>
    <recommendedName>
        <fullName evidence="4">N-acetylgalactosaminide beta-1,3-galactosyltransferase</fullName>
        <ecNumber evidence="4">2.4.1.122</ecNumber>
    </recommendedName>
</protein>
<dbReference type="Gene3D" id="2.30.130.40">
    <property type="entry name" value="LON domain-like"/>
    <property type="match status" value="1"/>
</dbReference>
<organism evidence="17 18">
    <name type="scientific">Trichoderma arundinaceum</name>
    <dbReference type="NCBI Taxonomy" id="490622"/>
    <lineage>
        <taxon>Eukaryota</taxon>
        <taxon>Fungi</taxon>
        <taxon>Dikarya</taxon>
        <taxon>Ascomycota</taxon>
        <taxon>Pezizomycotina</taxon>
        <taxon>Sordariomycetes</taxon>
        <taxon>Hypocreomycetidae</taxon>
        <taxon>Hypocreales</taxon>
        <taxon>Hypocreaceae</taxon>
        <taxon>Trichoderma</taxon>
    </lineage>
</organism>
<evidence type="ECO:0000256" key="10">
    <source>
        <dbReference type="ARBA" id="ARBA00022771"/>
    </source>
</evidence>
<accession>A0A395NDB8</accession>
<keyword evidence="14" id="KW-0472">Membrane</keyword>
<keyword evidence="6 17" id="KW-0808">Transferase</keyword>
<dbReference type="InterPro" id="IPR046336">
    <property type="entry name" value="Lon_prtase_N_sf"/>
</dbReference>
<dbReference type="Pfam" id="PF02434">
    <property type="entry name" value="Fringe"/>
    <property type="match status" value="1"/>
</dbReference>
<evidence type="ECO:0000256" key="1">
    <source>
        <dbReference type="ARBA" id="ARBA00004606"/>
    </source>
</evidence>
<evidence type="ECO:0000256" key="7">
    <source>
        <dbReference type="ARBA" id="ARBA00022692"/>
    </source>
</evidence>
<dbReference type="InterPro" id="IPR026050">
    <property type="entry name" value="C1GALT1/C1GALT1_chp1"/>
</dbReference>
<evidence type="ECO:0000256" key="12">
    <source>
        <dbReference type="ARBA" id="ARBA00022968"/>
    </source>
</evidence>
<dbReference type="Pfam" id="PF13923">
    <property type="entry name" value="zf-C3HC4_2"/>
    <property type="match status" value="1"/>
</dbReference>
<evidence type="ECO:0000313" key="17">
    <source>
        <dbReference type="EMBL" id="RFU74085.1"/>
    </source>
</evidence>
<dbReference type="Gene3D" id="3.90.550.50">
    <property type="match status" value="1"/>
</dbReference>
<dbReference type="PANTHER" id="PTHR23033">
    <property type="entry name" value="BETA1,3-GALACTOSYLTRANSFERASE"/>
    <property type="match status" value="1"/>
</dbReference>
<dbReference type="PROSITE" id="PS50089">
    <property type="entry name" value="ZF_RING_2"/>
    <property type="match status" value="1"/>
</dbReference>
<name>A0A395NDB8_TRIAR</name>
<evidence type="ECO:0000313" key="18">
    <source>
        <dbReference type="Proteomes" id="UP000266272"/>
    </source>
</evidence>
<keyword evidence="5" id="KW-0328">Glycosyltransferase</keyword>
<evidence type="ECO:0000256" key="3">
    <source>
        <dbReference type="ARBA" id="ARBA00006462"/>
    </source>
</evidence>
<dbReference type="STRING" id="490622.A0A395NDB8"/>
<dbReference type="InterPro" id="IPR015947">
    <property type="entry name" value="PUA-like_sf"/>
</dbReference>
<dbReference type="GO" id="GO:0000166">
    <property type="term" value="F:nucleotide binding"/>
    <property type="evidence" value="ECO:0007669"/>
    <property type="project" value="UniProtKB-KW"/>
</dbReference>
<dbReference type="GO" id="GO:0016263">
    <property type="term" value="F:glycoprotein-N-acetylgalactosamine 3-beta-galactosyltransferase activity"/>
    <property type="evidence" value="ECO:0007669"/>
    <property type="project" value="UniProtKB-EC"/>
</dbReference>
<comment type="subcellular location">
    <subcellularLocation>
        <location evidence="1">Membrane</location>
        <topology evidence="1">Single-pass type II membrane protein</topology>
    </subcellularLocation>
</comment>
<proteinExistence type="inferred from homology"/>
<dbReference type="InterPro" id="IPR013083">
    <property type="entry name" value="Znf_RING/FYVE/PHD"/>
</dbReference>
<evidence type="ECO:0000256" key="15">
    <source>
        <dbReference type="PROSITE-ProRule" id="PRU00175"/>
    </source>
</evidence>
<keyword evidence="10 15" id="KW-0863">Zinc-finger</keyword>
<keyword evidence="7" id="KW-0812">Transmembrane</keyword>
<dbReference type="Gene3D" id="3.30.40.10">
    <property type="entry name" value="Zinc/RING finger domain, C3HC4 (zinc finger)"/>
    <property type="match status" value="2"/>
</dbReference>
<evidence type="ECO:0000256" key="11">
    <source>
        <dbReference type="ARBA" id="ARBA00022833"/>
    </source>
</evidence>
<keyword evidence="18" id="KW-1185">Reference proteome</keyword>
<keyword evidence="8" id="KW-0479">Metal-binding</keyword>
<comment type="pathway">
    <text evidence="2">Protein modification; protein glycosylation.</text>
</comment>
<comment type="caution">
    <text evidence="17">The sequence shown here is derived from an EMBL/GenBank/DDBJ whole genome shotgun (WGS) entry which is preliminary data.</text>
</comment>
<dbReference type="EC" id="2.4.1.122" evidence="4"/>
<dbReference type="InterPro" id="IPR001841">
    <property type="entry name" value="Znf_RING"/>
</dbReference>
<evidence type="ECO:0000256" key="13">
    <source>
        <dbReference type="ARBA" id="ARBA00022989"/>
    </source>
</evidence>
<dbReference type="OrthoDB" id="414175at2759"/>
<evidence type="ECO:0000256" key="8">
    <source>
        <dbReference type="ARBA" id="ARBA00022723"/>
    </source>
</evidence>
<evidence type="ECO:0000256" key="6">
    <source>
        <dbReference type="ARBA" id="ARBA00022679"/>
    </source>
</evidence>
<evidence type="ECO:0000259" key="16">
    <source>
        <dbReference type="PROSITE" id="PS50089"/>
    </source>
</evidence>
<keyword evidence="13" id="KW-1133">Transmembrane helix</keyword>
<evidence type="ECO:0000256" key="9">
    <source>
        <dbReference type="ARBA" id="ARBA00022741"/>
    </source>
</evidence>
<keyword evidence="9" id="KW-0547">Nucleotide-binding</keyword>
<dbReference type="PANTHER" id="PTHR23033:SF47">
    <property type="entry name" value="APPLE DOMAIN-CONTAINING PROTEIN-RELATED"/>
    <property type="match status" value="1"/>
</dbReference>
<dbReference type="SUPFAM" id="SSF88697">
    <property type="entry name" value="PUA domain-like"/>
    <property type="match status" value="1"/>
</dbReference>
<evidence type="ECO:0000256" key="4">
    <source>
        <dbReference type="ARBA" id="ARBA00012557"/>
    </source>
</evidence>
<dbReference type="AlphaFoldDB" id="A0A395NDB8"/>
<comment type="similarity">
    <text evidence="3">Belongs to the glycosyltransferase 31 family. Beta3-Gal-T subfamily.</text>
</comment>
<evidence type="ECO:0000256" key="2">
    <source>
        <dbReference type="ARBA" id="ARBA00004922"/>
    </source>
</evidence>
<dbReference type="GO" id="GO:0016020">
    <property type="term" value="C:membrane"/>
    <property type="evidence" value="ECO:0007669"/>
    <property type="project" value="UniProtKB-SubCell"/>
</dbReference>
<reference evidence="17 18" key="1">
    <citation type="journal article" date="2018" name="PLoS Pathog.">
        <title>Evolution of structural diversity of trichothecenes, a family of toxins produced by plant pathogenic and entomopathogenic fungi.</title>
        <authorList>
            <person name="Proctor R.H."/>
            <person name="McCormick S.P."/>
            <person name="Kim H.S."/>
            <person name="Cardoza R.E."/>
            <person name="Stanley A.M."/>
            <person name="Lindo L."/>
            <person name="Kelly A."/>
            <person name="Brown D.W."/>
            <person name="Lee T."/>
            <person name="Vaughan M.M."/>
            <person name="Alexander N.J."/>
            <person name="Busman M."/>
            <person name="Gutierrez S."/>
        </authorList>
    </citation>
    <scope>NUCLEOTIDE SEQUENCE [LARGE SCALE GENOMIC DNA]</scope>
    <source>
        <strain evidence="17 18">IBT 40837</strain>
    </source>
</reference>
<dbReference type="SUPFAM" id="SSF57850">
    <property type="entry name" value="RING/U-box"/>
    <property type="match status" value="2"/>
</dbReference>
<dbReference type="GO" id="GO:0008270">
    <property type="term" value="F:zinc ion binding"/>
    <property type="evidence" value="ECO:0007669"/>
    <property type="project" value="UniProtKB-KW"/>
</dbReference>
<sequence>MLVTYKNNRLIPALIIAACFALFYCLIDPSLENYGYNPVVKQKGIVIEEVELSDGAHKLVELDTKKAEQKAEPIEPIETPAKEVDYVAPTSSKSTAAEEKTATKAISYNGLSTDDVLLIVKTGGTTVWKRMLVHLTTSLSHDRIPLANTVIYSDIPERIGPFNIIDVLANMSSTAKAKADFDVYRQQPEYMANNYYVEAAGVNGDEWGPVGGWIIDKYKFIPLIQHAGDNWPKAKWYIYMEDDAYLFLPAVLGYLAKFDWKQPHYLGSYAAKSDVIFAHGGAGFALSRGGWEQSFGKQGNGNGSLTEEYYQYTADHCCGDQVLAHALRKHGVKFGENGGDGKFTFGFNPVVHWGFAFASANWCSPLLSWHKVHNRDIARYYELEQRWDWSKGPLLHRDFFNEMILPSIKENIEWWDNYSGVFEVSSGNREWAPKPAADNGKYDEALWNNAWESVEACQAACEGWTKCMQWNFVEDLCKMDDKIYMGQGYAPGMSQRKTALMHTSGWMYKRPVADHQSKLYNSMDSDLEDLESRITARPRDIVRLFQCPKCEKIIKDPVATPCGRHACLSCVIPDPRTRVRWERTRSDASLVDCPFAAECGKSHNTNHIIGDSEFCIALNLMEDQLSCWRGLAARLGLYARVSVVDAGGIPASSTRGRLFLERPYRLGKLLAIWDLATFGILKLDGEVIYSESPDPKATLDQPQDVDALEWRVLRNFQKTAWDYMTCKLCSELIQDPATAVCGHAFCRSCLCLAMQTSSRCPLCLLQLSEKPDFEYQEPPSCRELKSFVETFYMDEQLVNLRARFASLDREWEKLLLLPCRDTIPMPHTAARLHIKGAADFYLPTMKRAIAQDRVLGVVQVLDQDGSGEPIFRQFGTLVHIRSARWRGENYEAVVDCISVFKIYSYTTVHNFGITFAVTKPIQNTIQRSTPEEDNLSTQLLARETRERVWKMISSPV</sequence>
<dbReference type="InterPro" id="IPR017907">
    <property type="entry name" value="Znf_RING_CS"/>
</dbReference>
<dbReference type="Proteomes" id="UP000266272">
    <property type="component" value="Unassembled WGS sequence"/>
</dbReference>
<dbReference type="EMBL" id="PXOA01000571">
    <property type="protein sequence ID" value="RFU74085.1"/>
    <property type="molecule type" value="Genomic_DNA"/>
</dbReference>
<gene>
    <name evidence="17" type="ORF">TARUN_8154</name>
</gene>
<feature type="domain" description="RING-type" evidence="16">
    <location>
        <begin position="726"/>
        <end position="763"/>
    </location>
</feature>
<evidence type="ECO:0000256" key="14">
    <source>
        <dbReference type="ARBA" id="ARBA00023136"/>
    </source>
</evidence>
<dbReference type="PROSITE" id="PS00518">
    <property type="entry name" value="ZF_RING_1"/>
    <property type="match status" value="1"/>
</dbReference>
<keyword evidence="11" id="KW-0862">Zinc</keyword>
<dbReference type="SMART" id="SM00184">
    <property type="entry name" value="RING"/>
    <property type="match status" value="2"/>
</dbReference>
<keyword evidence="12" id="KW-0735">Signal-anchor</keyword>